<evidence type="ECO:0000313" key="2">
    <source>
        <dbReference type="EMBL" id="WWC90350.1"/>
    </source>
</evidence>
<dbReference type="AlphaFoldDB" id="A0AAX4K0P0"/>
<feature type="region of interest" description="Disordered" evidence="1">
    <location>
        <begin position="173"/>
        <end position="204"/>
    </location>
</feature>
<dbReference type="GeneID" id="91095953"/>
<dbReference type="Proteomes" id="UP001355207">
    <property type="component" value="Chromosome 7"/>
</dbReference>
<organism evidence="2 3">
    <name type="scientific">Kwoniella dendrophila CBS 6074</name>
    <dbReference type="NCBI Taxonomy" id="1295534"/>
    <lineage>
        <taxon>Eukaryota</taxon>
        <taxon>Fungi</taxon>
        <taxon>Dikarya</taxon>
        <taxon>Basidiomycota</taxon>
        <taxon>Agaricomycotina</taxon>
        <taxon>Tremellomycetes</taxon>
        <taxon>Tremellales</taxon>
        <taxon>Cryptococcaceae</taxon>
        <taxon>Kwoniella</taxon>
    </lineage>
</organism>
<proteinExistence type="predicted"/>
<dbReference type="RefSeq" id="XP_066077113.1">
    <property type="nucleotide sequence ID" value="XM_066221016.1"/>
</dbReference>
<reference evidence="2 3" key="1">
    <citation type="submission" date="2024-01" db="EMBL/GenBank/DDBJ databases">
        <title>Comparative genomics of Cryptococcus and Kwoniella reveals pathogenesis evolution and contrasting modes of karyotype evolution via chromosome fusion or intercentromeric recombination.</title>
        <authorList>
            <person name="Coelho M.A."/>
            <person name="David-Palma M."/>
            <person name="Shea T."/>
            <person name="Bowers K."/>
            <person name="McGinley-Smith S."/>
            <person name="Mohammad A.W."/>
            <person name="Gnirke A."/>
            <person name="Yurkov A.M."/>
            <person name="Nowrousian M."/>
            <person name="Sun S."/>
            <person name="Cuomo C.A."/>
            <person name="Heitman J."/>
        </authorList>
    </citation>
    <scope>NUCLEOTIDE SEQUENCE [LARGE SCALE GENOMIC DNA]</scope>
    <source>
        <strain evidence="2 3">CBS 6074</strain>
    </source>
</reference>
<protein>
    <submittedName>
        <fullName evidence="2">Uncharacterized protein</fullName>
    </submittedName>
</protein>
<gene>
    <name evidence="2" type="ORF">L201_005283</name>
</gene>
<evidence type="ECO:0000256" key="1">
    <source>
        <dbReference type="SAM" id="MobiDB-lite"/>
    </source>
</evidence>
<dbReference type="EMBL" id="CP144104">
    <property type="protein sequence ID" value="WWC90350.1"/>
    <property type="molecule type" value="Genomic_DNA"/>
</dbReference>
<name>A0AAX4K0P0_9TREE</name>
<evidence type="ECO:0000313" key="3">
    <source>
        <dbReference type="Proteomes" id="UP001355207"/>
    </source>
</evidence>
<keyword evidence="3" id="KW-1185">Reference proteome</keyword>
<accession>A0AAX4K0P0</accession>
<sequence length="218" mass="24968">MSQVWAYTRTFPIRGEIDGVEQDLYPGLDISLDDDITRSKDNINFEEHWTITFNPSTGKCESHLKDNYSTGRNSGKHGDHIKETQAWKNWEDMVRKTDRRNPDNISVSYPTEEELDHFWIPLDEVFERDGNERYRGIGYTDGDHITQESTNVTSGVYSEPIDSQLNIQTVPNTLAGSSMKDDINAKSFGGSKRKGREDEGSSSKRGACWFSLFRRSTR</sequence>